<dbReference type="Pfam" id="PF00496">
    <property type="entry name" value="SBP_bac_5"/>
    <property type="match status" value="1"/>
</dbReference>
<sequence>MVEESLEFEGSGLGRNLMDTSAAPESGAPTKRRRMSRRLVAVIAVIVILIAAVGAGAYIVLTAPAARNVLVVGTTEREETLDPADAYNYMSVNFLQNTMATLLTYNQSGDGSLIPMLLTVVPTTQNGGISSDGLTYTLHLRSGATFEDGAPINASTVKYSIDRSVKALLDNAVTPPETRLSVPSFLLDPIRSAHAYLENFTNRVEDPANTTQQQVDQTWANYSTGQAQGVEVVDATTVKIHMGRPWSPMVLLLAFTSLAPVNPTVFKTDAFKPLASSISASGPYRIDTFVSGERAELVRNPRYFGAPAAMERVVTRLQQPNRAFQRQACPASIRVRREPDVNRVDGLLGLGGSALQPHPQRDVRPH</sequence>
<comment type="caution">
    <text evidence="8">The sequence shown here is derived from an EMBL/GenBank/DDBJ whole genome shotgun (WGS) entry which is preliminary data.</text>
</comment>
<evidence type="ECO:0000259" key="7">
    <source>
        <dbReference type="Pfam" id="PF00496"/>
    </source>
</evidence>
<dbReference type="Proteomes" id="UP000316292">
    <property type="component" value="Unassembled WGS sequence"/>
</dbReference>
<dbReference type="InterPro" id="IPR039424">
    <property type="entry name" value="SBP_5"/>
</dbReference>
<evidence type="ECO:0000313" key="9">
    <source>
        <dbReference type="Proteomes" id="UP000316292"/>
    </source>
</evidence>
<evidence type="ECO:0000256" key="2">
    <source>
        <dbReference type="ARBA" id="ARBA00005695"/>
    </source>
</evidence>
<evidence type="ECO:0000256" key="3">
    <source>
        <dbReference type="ARBA" id="ARBA00022448"/>
    </source>
</evidence>
<keyword evidence="6" id="KW-0472">Membrane</keyword>
<keyword evidence="3" id="KW-0813">Transport</keyword>
<dbReference type="InterPro" id="IPR000914">
    <property type="entry name" value="SBP_5_dom"/>
</dbReference>
<keyword evidence="4" id="KW-0732">Signal</keyword>
<keyword evidence="6" id="KW-1133">Transmembrane helix</keyword>
<dbReference type="GO" id="GO:1904680">
    <property type="term" value="F:peptide transmembrane transporter activity"/>
    <property type="evidence" value="ECO:0007669"/>
    <property type="project" value="TreeGrafter"/>
</dbReference>
<evidence type="ECO:0000256" key="6">
    <source>
        <dbReference type="SAM" id="Phobius"/>
    </source>
</evidence>
<feature type="domain" description="Solute-binding protein family 5" evidence="7">
    <location>
        <begin position="129"/>
        <end position="318"/>
    </location>
</feature>
<comment type="similarity">
    <text evidence="2">Belongs to the bacterial solute-binding protein 5 family.</text>
</comment>
<evidence type="ECO:0000256" key="5">
    <source>
        <dbReference type="SAM" id="MobiDB-lite"/>
    </source>
</evidence>
<dbReference type="GO" id="GO:0030313">
    <property type="term" value="C:cell envelope"/>
    <property type="evidence" value="ECO:0007669"/>
    <property type="project" value="UniProtKB-SubCell"/>
</dbReference>
<dbReference type="PANTHER" id="PTHR30290">
    <property type="entry name" value="PERIPLASMIC BINDING COMPONENT OF ABC TRANSPORTER"/>
    <property type="match status" value="1"/>
</dbReference>
<feature type="transmembrane region" description="Helical" evidence="6">
    <location>
        <begin position="39"/>
        <end position="61"/>
    </location>
</feature>
<name>A0A538SJN3_UNCEI</name>
<reference evidence="8 9" key="1">
    <citation type="journal article" date="2019" name="Nat. Microbiol.">
        <title>Mediterranean grassland soil C-N compound turnover is dependent on rainfall and depth, and is mediated by genomically divergent microorganisms.</title>
        <authorList>
            <person name="Diamond S."/>
            <person name="Andeer P.F."/>
            <person name="Li Z."/>
            <person name="Crits-Christoph A."/>
            <person name="Burstein D."/>
            <person name="Anantharaman K."/>
            <person name="Lane K.R."/>
            <person name="Thomas B.C."/>
            <person name="Pan C."/>
            <person name="Northen T.R."/>
            <person name="Banfield J.F."/>
        </authorList>
    </citation>
    <scope>NUCLEOTIDE SEQUENCE [LARGE SCALE GENOMIC DNA]</scope>
    <source>
        <strain evidence="8">WS_1</strain>
    </source>
</reference>
<accession>A0A538SJN3</accession>
<keyword evidence="6" id="KW-0812">Transmembrane</keyword>
<feature type="region of interest" description="Disordered" evidence="5">
    <location>
        <begin position="1"/>
        <end position="30"/>
    </location>
</feature>
<protein>
    <recommendedName>
        <fullName evidence="7">Solute-binding protein family 5 domain-containing protein</fullName>
    </recommendedName>
</protein>
<gene>
    <name evidence="8" type="ORF">E6K71_00145</name>
</gene>
<evidence type="ECO:0000313" key="8">
    <source>
        <dbReference type="EMBL" id="TMQ51578.1"/>
    </source>
</evidence>
<evidence type="ECO:0000256" key="1">
    <source>
        <dbReference type="ARBA" id="ARBA00004196"/>
    </source>
</evidence>
<dbReference type="AlphaFoldDB" id="A0A538SJN3"/>
<organism evidence="8 9">
    <name type="scientific">Eiseniibacteriota bacterium</name>
    <dbReference type="NCBI Taxonomy" id="2212470"/>
    <lineage>
        <taxon>Bacteria</taxon>
        <taxon>Candidatus Eiseniibacteriota</taxon>
    </lineage>
</organism>
<dbReference type="PANTHER" id="PTHR30290:SF10">
    <property type="entry name" value="PERIPLASMIC OLIGOPEPTIDE-BINDING PROTEIN-RELATED"/>
    <property type="match status" value="1"/>
</dbReference>
<dbReference type="SUPFAM" id="SSF53850">
    <property type="entry name" value="Periplasmic binding protein-like II"/>
    <property type="match status" value="1"/>
</dbReference>
<dbReference type="GO" id="GO:0015833">
    <property type="term" value="P:peptide transport"/>
    <property type="evidence" value="ECO:0007669"/>
    <property type="project" value="TreeGrafter"/>
</dbReference>
<evidence type="ECO:0000256" key="4">
    <source>
        <dbReference type="ARBA" id="ARBA00022729"/>
    </source>
</evidence>
<comment type="subcellular location">
    <subcellularLocation>
        <location evidence="1">Cell envelope</location>
    </subcellularLocation>
</comment>
<dbReference type="EMBL" id="VBOR01000004">
    <property type="protein sequence ID" value="TMQ51578.1"/>
    <property type="molecule type" value="Genomic_DNA"/>
</dbReference>
<proteinExistence type="inferred from homology"/>
<dbReference type="Gene3D" id="3.40.190.10">
    <property type="entry name" value="Periplasmic binding protein-like II"/>
    <property type="match status" value="1"/>
</dbReference>